<keyword evidence="1" id="KW-1133">Transmembrane helix</keyword>
<proteinExistence type="predicted"/>
<reference evidence="2 3" key="1">
    <citation type="submission" date="2018-01" db="EMBL/GenBank/DDBJ databases">
        <title>Whole genome sequencing of Histamine producing bacteria.</title>
        <authorList>
            <person name="Butler K."/>
        </authorList>
    </citation>
    <scope>NUCLEOTIDE SEQUENCE [LARGE SCALE GENOMIC DNA]</scope>
    <source>
        <strain evidence="2 3">JCM 12947</strain>
    </source>
</reference>
<dbReference type="Proteomes" id="UP000240987">
    <property type="component" value="Unassembled WGS sequence"/>
</dbReference>
<dbReference type="OrthoDB" id="5916568at2"/>
<evidence type="ECO:0000256" key="1">
    <source>
        <dbReference type="SAM" id="Phobius"/>
    </source>
</evidence>
<dbReference type="AlphaFoldDB" id="A0A2T3JCZ7"/>
<comment type="caution">
    <text evidence="2">The sequence shown here is derived from an EMBL/GenBank/DDBJ whole genome shotgun (WGS) entry which is preliminary data.</text>
</comment>
<dbReference type="EMBL" id="PYMJ01000019">
    <property type="protein sequence ID" value="PSU46772.1"/>
    <property type="molecule type" value="Genomic_DNA"/>
</dbReference>
<dbReference type="RefSeq" id="WP_107243897.1">
    <property type="nucleotide sequence ID" value="NZ_PYMJ01000019.1"/>
</dbReference>
<keyword evidence="3" id="KW-1185">Reference proteome</keyword>
<organism evidence="2 3">
    <name type="scientific">Photobacterium frigidiphilum</name>
    <dbReference type="NCBI Taxonomy" id="264736"/>
    <lineage>
        <taxon>Bacteria</taxon>
        <taxon>Pseudomonadati</taxon>
        <taxon>Pseudomonadota</taxon>
        <taxon>Gammaproteobacteria</taxon>
        <taxon>Vibrionales</taxon>
        <taxon>Vibrionaceae</taxon>
        <taxon>Photobacterium</taxon>
    </lineage>
</organism>
<accession>A0A2T3JCZ7</accession>
<keyword evidence="1" id="KW-0472">Membrane</keyword>
<protein>
    <submittedName>
        <fullName evidence="2">Uncharacterized protein</fullName>
    </submittedName>
</protein>
<feature type="transmembrane region" description="Helical" evidence="1">
    <location>
        <begin position="21"/>
        <end position="40"/>
    </location>
</feature>
<evidence type="ECO:0000313" key="2">
    <source>
        <dbReference type="EMBL" id="PSU46772.1"/>
    </source>
</evidence>
<name>A0A2T3JCZ7_9GAMM</name>
<keyword evidence="1" id="KW-0812">Transmembrane</keyword>
<sequence length="232" mass="25742">MIIQAQHSALYYISKTTRYSLAIVGIVLSSIVITTINPVLATPSVETLALYNQAASGDESKVDEVYKQLNDNLNQQGATPLNLVYLGSTQALQGRDAFLPWNKMKLTEKGLATIDKALNLLGNLNTPLEQQDIVQGLPEAYLTQAMAAVTYSKLPDLFNHFERGYDLFIGLLSEPQFEQQHFAATAWIYHYAIQASLRANDLEQAKQWLQIMESKDPQHADTIAAKALISNT</sequence>
<evidence type="ECO:0000313" key="3">
    <source>
        <dbReference type="Proteomes" id="UP000240987"/>
    </source>
</evidence>
<gene>
    <name evidence="2" type="ORF">C9J12_17540</name>
</gene>